<dbReference type="GO" id="GO:0003676">
    <property type="term" value="F:nucleic acid binding"/>
    <property type="evidence" value="ECO:0007669"/>
    <property type="project" value="InterPro"/>
</dbReference>
<dbReference type="InterPro" id="IPR029063">
    <property type="entry name" value="SAM-dependent_MTases_sf"/>
</dbReference>
<evidence type="ECO:0000313" key="6">
    <source>
        <dbReference type="Proteomes" id="UP000259221"/>
    </source>
</evidence>
<gene>
    <name evidence="5" type="ORF">AXE77_02295</name>
</gene>
<dbReference type="Gene3D" id="1.10.8.10">
    <property type="entry name" value="DNA helicase RuvA subunit, C-terminal domain"/>
    <property type="match status" value="1"/>
</dbReference>
<dbReference type="NCBIfam" id="TIGR03534">
    <property type="entry name" value="RF_mod_PrmC"/>
    <property type="match status" value="1"/>
</dbReference>
<dbReference type="Gene3D" id="3.40.50.150">
    <property type="entry name" value="Vaccinia Virus protein VP39"/>
    <property type="match status" value="1"/>
</dbReference>
<dbReference type="PANTHER" id="PTHR18895:SF74">
    <property type="entry name" value="MTRF1L RELEASE FACTOR GLUTAMINE METHYLTRANSFERASE"/>
    <property type="match status" value="1"/>
</dbReference>
<evidence type="ECO:0000256" key="3">
    <source>
        <dbReference type="ARBA" id="ARBA00022691"/>
    </source>
</evidence>
<reference evidence="5 6" key="1">
    <citation type="submission" date="2016-02" db="EMBL/GenBank/DDBJ databases">
        <authorList>
            <person name="Alioto T."/>
            <person name="Alioto T."/>
        </authorList>
    </citation>
    <scope>NUCLEOTIDE SEQUENCE [LARGE SCALE GENOMIC DNA]</scope>
    <source>
        <strain evidence="5 6">NR010</strain>
    </source>
</reference>
<evidence type="ECO:0000256" key="1">
    <source>
        <dbReference type="ARBA" id="ARBA00022603"/>
    </source>
</evidence>
<dbReference type="Pfam" id="PF03602">
    <property type="entry name" value="Cons_hypoth95"/>
    <property type="match status" value="1"/>
</dbReference>
<dbReference type="EMBL" id="LRTV01000001">
    <property type="protein sequence ID" value="RFD80339.1"/>
    <property type="molecule type" value="Genomic_DNA"/>
</dbReference>
<dbReference type="InterPro" id="IPR004556">
    <property type="entry name" value="HemK-like"/>
</dbReference>
<dbReference type="RefSeq" id="WP_116711938.1">
    <property type="nucleotide sequence ID" value="NZ_LRTV01000001.1"/>
</dbReference>
<dbReference type="GO" id="GO:0032259">
    <property type="term" value="P:methylation"/>
    <property type="evidence" value="ECO:0007669"/>
    <property type="project" value="UniProtKB-KW"/>
</dbReference>
<dbReference type="InterPro" id="IPR002052">
    <property type="entry name" value="DNA_methylase_N6_adenine_CS"/>
</dbReference>
<feature type="domain" description="Release factor glutamine methyltransferase N-terminal" evidence="4">
    <location>
        <begin position="3"/>
        <end position="77"/>
    </location>
</feature>
<dbReference type="InterPro" id="IPR040758">
    <property type="entry name" value="PrmC_N"/>
</dbReference>
<accession>A0A3E1J1V5</accession>
<dbReference type="CDD" id="cd02440">
    <property type="entry name" value="AdoMet_MTases"/>
    <property type="match status" value="1"/>
</dbReference>
<name>A0A3E1J1V5_GARVA</name>
<keyword evidence="1 5" id="KW-0489">Methyltransferase</keyword>
<dbReference type="PANTHER" id="PTHR18895">
    <property type="entry name" value="HEMK METHYLTRANSFERASE"/>
    <property type="match status" value="1"/>
</dbReference>
<evidence type="ECO:0000313" key="5">
    <source>
        <dbReference type="EMBL" id="RFD80339.1"/>
    </source>
</evidence>
<dbReference type="InterPro" id="IPR019874">
    <property type="entry name" value="RF_methyltr_PrmC"/>
</dbReference>
<evidence type="ECO:0000259" key="4">
    <source>
        <dbReference type="Pfam" id="PF17827"/>
    </source>
</evidence>
<organism evidence="5 6">
    <name type="scientific">Gardnerella vaginalis</name>
    <dbReference type="NCBI Taxonomy" id="2702"/>
    <lineage>
        <taxon>Bacteria</taxon>
        <taxon>Bacillati</taxon>
        <taxon>Actinomycetota</taxon>
        <taxon>Actinomycetes</taxon>
        <taxon>Bifidobacteriales</taxon>
        <taxon>Bifidobacteriaceae</taxon>
        <taxon>Gardnerella</taxon>
    </lineage>
</organism>
<proteinExistence type="predicted"/>
<dbReference type="OrthoDB" id="9800643at2"/>
<dbReference type="GO" id="GO:0008276">
    <property type="term" value="F:protein methyltransferase activity"/>
    <property type="evidence" value="ECO:0007669"/>
    <property type="project" value="InterPro"/>
</dbReference>
<dbReference type="Pfam" id="PF17827">
    <property type="entry name" value="PrmC_N"/>
    <property type="match status" value="1"/>
</dbReference>
<protein>
    <submittedName>
        <fullName evidence="5">Protein-(Glutamine-N5) methyltransferase, release factor-specific</fullName>
    </submittedName>
</protein>
<keyword evidence="3" id="KW-0949">S-adenosyl-L-methionine</keyword>
<comment type="caution">
    <text evidence="5">The sequence shown here is derived from an EMBL/GenBank/DDBJ whole genome shotgun (WGS) entry which is preliminary data.</text>
</comment>
<dbReference type="SUPFAM" id="SSF53335">
    <property type="entry name" value="S-adenosyl-L-methionine-dependent methyltransferases"/>
    <property type="match status" value="1"/>
</dbReference>
<dbReference type="Proteomes" id="UP000259221">
    <property type="component" value="Unassembled WGS sequence"/>
</dbReference>
<keyword evidence="2 5" id="KW-0808">Transferase</keyword>
<dbReference type="PROSITE" id="PS00092">
    <property type="entry name" value="N6_MTASE"/>
    <property type="match status" value="1"/>
</dbReference>
<sequence>MRELLQNAIARLRKAGVESAEYDARLLLAKACGVSLAELNKALILGDLGDFSPDYAGKYSDFVTRRASREPLQHIVGRAPFRYLDLQVGKGVFVPRLETEVVVEAGLDWLRESGISKPTVVDLCAGSGAIGLSVVTEVADAQVWAVEKSPEAFQYLRKNFEETAKKQENLQIPSRYHAVLADATKAHISDLTPELAQICGKVDLVITNPPYVPENQVPEQVEVREYDPPVALYGGSVDGLRIPEQIMRAAFALLRCGGAMVMEHDISQGEALADYAKNIGFISAKVKNDLTNRARFVICEKEAKNEQNLQY</sequence>
<evidence type="ECO:0000256" key="2">
    <source>
        <dbReference type="ARBA" id="ARBA00022679"/>
    </source>
</evidence>
<dbReference type="NCBIfam" id="TIGR00536">
    <property type="entry name" value="hemK_fam"/>
    <property type="match status" value="1"/>
</dbReference>
<dbReference type="InterPro" id="IPR050320">
    <property type="entry name" value="N5-glutamine_MTase"/>
</dbReference>
<dbReference type="AlphaFoldDB" id="A0A3E1J1V5"/>